<organism evidence="3 4">
    <name type="scientific">Stephania japonica</name>
    <dbReference type="NCBI Taxonomy" id="461633"/>
    <lineage>
        <taxon>Eukaryota</taxon>
        <taxon>Viridiplantae</taxon>
        <taxon>Streptophyta</taxon>
        <taxon>Embryophyta</taxon>
        <taxon>Tracheophyta</taxon>
        <taxon>Spermatophyta</taxon>
        <taxon>Magnoliopsida</taxon>
        <taxon>Ranunculales</taxon>
        <taxon>Menispermaceae</taxon>
        <taxon>Menispermoideae</taxon>
        <taxon>Cissampelideae</taxon>
        <taxon>Stephania</taxon>
    </lineage>
</organism>
<gene>
    <name evidence="3" type="ORF">Sjap_012417</name>
</gene>
<comment type="caution">
    <text evidence="3">The sequence shown here is derived from an EMBL/GenBank/DDBJ whole genome shotgun (WGS) entry which is preliminary data.</text>
</comment>
<sequence>MGVRAKAGLVVFLIIILSSLLHISATHHVSVEKGALPSRKGHLVSVQRKGGGGSRGGGGFSGGGARGSGGRPLLTGAAGGAAGAGVLNRHESGRSSGHRSGGGRGWHSLPVQMGLFAFLGLVLLGNIVWM</sequence>
<feature type="compositionally biased region" description="Gly residues" evidence="1">
    <location>
        <begin position="49"/>
        <end position="65"/>
    </location>
</feature>
<keyword evidence="2" id="KW-0812">Transmembrane</keyword>
<keyword evidence="4" id="KW-1185">Reference proteome</keyword>
<evidence type="ECO:0000313" key="4">
    <source>
        <dbReference type="Proteomes" id="UP001417504"/>
    </source>
</evidence>
<evidence type="ECO:0008006" key="5">
    <source>
        <dbReference type="Google" id="ProtNLM"/>
    </source>
</evidence>
<feature type="transmembrane region" description="Helical" evidence="2">
    <location>
        <begin position="109"/>
        <end position="129"/>
    </location>
</feature>
<evidence type="ECO:0000313" key="3">
    <source>
        <dbReference type="EMBL" id="KAK9122815.1"/>
    </source>
</evidence>
<reference evidence="3 4" key="1">
    <citation type="submission" date="2024-01" db="EMBL/GenBank/DDBJ databases">
        <title>Genome assemblies of Stephania.</title>
        <authorList>
            <person name="Yang L."/>
        </authorList>
    </citation>
    <scope>NUCLEOTIDE SEQUENCE [LARGE SCALE GENOMIC DNA]</scope>
    <source>
        <strain evidence="3">QJT</strain>
        <tissue evidence="3">Leaf</tissue>
    </source>
</reference>
<protein>
    <recommendedName>
        <fullName evidence="5">Glycine-rich protein</fullName>
    </recommendedName>
</protein>
<keyword evidence="2" id="KW-0472">Membrane</keyword>
<evidence type="ECO:0000256" key="1">
    <source>
        <dbReference type="SAM" id="MobiDB-lite"/>
    </source>
</evidence>
<feature type="region of interest" description="Disordered" evidence="1">
    <location>
        <begin position="45"/>
        <end position="65"/>
    </location>
</feature>
<dbReference type="AlphaFoldDB" id="A0AAP0NYW2"/>
<feature type="transmembrane region" description="Helical" evidence="2">
    <location>
        <begin position="7"/>
        <end position="25"/>
    </location>
</feature>
<accession>A0AAP0NYW2</accession>
<keyword evidence="2" id="KW-1133">Transmembrane helix</keyword>
<dbReference type="EMBL" id="JBBNAE010000005">
    <property type="protein sequence ID" value="KAK9122815.1"/>
    <property type="molecule type" value="Genomic_DNA"/>
</dbReference>
<feature type="region of interest" description="Disordered" evidence="1">
    <location>
        <begin position="85"/>
        <end position="104"/>
    </location>
</feature>
<dbReference type="Proteomes" id="UP001417504">
    <property type="component" value="Unassembled WGS sequence"/>
</dbReference>
<proteinExistence type="predicted"/>
<evidence type="ECO:0000256" key="2">
    <source>
        <dbReference type="SAM" id="Phobius"/>
    </source>
</evidence>
<name>A0AAP0NYW2_9MAGN</name>